<comment type="caution">
    <text evidence="1">The sequence shown here is derived from an EMBL/GenBank/DDBJ whole genome shotgun (WGS) entry which is preliminary data.</text>
</comment>
<accession>S4NQV4</accession>
<protein>
    <submittedName>
        <fullName evidence="1">Uncharacterized protein</fullName>
    </submittedName>
</protein>
<dbReference type="RefSeq" id="WP_020280866.1">
    <property type="nucleotide sequence ID" value="NZ_AZED01000011.1"/>
</dbReference>
<dbReference type="Proteomes" id="UP000016361">
    <property type="component" value="Unassembled WGS sequence"/>
</dbReference>
<proteinExistence type="predicted"/>
<name>S4NQV4_9LACO</name>
<evidence type="ECO:0000313" key="2">
    <source>
        <dbReference type="Proteomes" id="UP000016361"/>
    </source>
</evidence>
<dbReference type="STRING" id="1423780.FD05_GL000290"/>
<dbReference type="AlphaFoldDB" id="S4NQV4"/>
<organism evidence="1 2">
    <name type="scientific">Lentilactobacillus otakiensis DSM 19908 = JCM 15040</name>
    <dbReference type="NCBI Taxonomy" id="1423780"/>
    <lineage>
        <taxon>Bacteria</taxon>
        <taxon>Bacillati</taxon>
        <taxon>Bacillota</taxon>
        <taxon>Bacilli</taxon>
        <taxon>Lactobacillales</taxon>
        <taxon>Lactobacillaceae</taxon>
        <taxon>Lentilactobacillus</taxon>
    </lineage>
</organism>
<keyword evidence="2" id="KW-1185">Reference proteome</keyword>
<dbReference type="OrthoDB" id="2333026at2"/>
<dbReference type="PATRIC" id="fig|1423780.4.peg.291"/>
<dbReference type="eggNOG" id="ENOG5032NWU">
    <property type="taxonomic scope" value="Bacteria"/>
</dbReference>
<dbReference type="EMBL" id="BASH01000002">
    <property type="protein sequence ID" value="GAD16413.1"/>
    <property type="molecule type" value="Genomic_DNA"/>
</dbReference>
<gene>
    <name evidence="1" type="ORF">LOT_0951</name>
</gene>
<reference evidence="2" key="1">
    <citation type="journal article" date="2013" name="Genome Announc.">
        <title>Draft Genome Sequence of D-Branched-Chain Amino Acid Producer Lactobacillus otakiensis JCM 15040T, Isolated from a Traditional Japanese Pickle.</title>
        <authorList>
            <person name="Doi K."/>
            <person name="Mori K."/>
            <person name="Mutaguchi Y."/>
            <person name="Tashiro K."/>
            <person name="Fujino Y."/>
            <person name="Ohmori T."/>
            <person name="Kuhara S."/>
            <person name="Ohshima T."/>
        </authorList>
    </citation>
    <scope>NUCLEOTIDE SEQUENCE [LARGE SCALE GENOMIC DNA]</scope>
    <source>
        <strain evidence="2">JCM 15040</strain>
    </source>
</reference>
<sequence>MKYLKSDEEIRKDIHEMAQELTVDDLIPYLQDAENWQKNQQDEFDNIADNVEEQATKIKK</sequence>
<evidence type="ECO:0000313" key="1">
    <source>
        <dbReference type="EMBL" id="GAD16413.1"/>
    </source>
</evidence>
<dbReference type="GeneID" id="301047576"/>